<dbReference type="AlphaFoldDB" id="A0A7X3SK96"/>
<name>A0A7X3SK96_9FIRM</name>
<evidence type="ECO:0000256" key="4">
    <source>
        <dbReference type="SAM" id="SignalP"/>
    </source>
</evidence>
<feature type="chain" id="PRO_5039039179" evidence="4">
    <location>
        <begin position="20"/>
        <end position="349"/>
    </location>
</feature>
<comment type="subcellular location">
    <subcellularLocation>
        <location evidence="1">Cell envelope</location>
    </subcellularLocation>
</comment>
<feature type="domain" description="Periplasmic binding protein" evidence="5">
    <location>
        <begin position="48"/>
        <end position="305"/>
    </location>
</feature>
<dbReference type="InterPro" id="IPR028082">
    <property type="entry name" value="Peripla_BP_I"/>
</dbReference>
<evidence type="ECO:0000256" key="1">
    <source>
        <dbReference type="ARBA" id="ARBA00004196"/>
    </source>
</evidence>
<evidence type="ECO:0000256" key="3">
    <source>
        <dbReference type="ARBA" id="ARBA00022729"/>
    </source>
</evidence>
<evidence type="ECO:0000259" key="5">
    <source>
        <dbReference type="Pfam" id="PF13407"/>
    </source>
</evidence>
<evidence type="ECO:0000256" key="2">
    <source>
        <dbReference type="ARBA" id="ARBA00007639"/>
    </source>
</evidence>
<dbReference type="EMBL" id="WUQX01000001">
    <property type="protein sequence ID" value="MXP77292.1"/>
    <property type="molecule type" value="Genomic_DNA"/>
</dbReference>
<evidence type="ECO:0000313" key="6">
    <source>
        <dbReference type="EMBL" id="MXP77292.1"/>
    </source>
</evidence>
<evidence type="ECO:0000313" key="7">
    <source>
        <dbReference type="Proteomes" id="UP000460412"/>
    </source>
</evidence>
<dbReference type="InterPro" id="IPR025997">
    <property type="entry name" value="SBP_2_dom"/>
</dbReference>
<dbReference type="GO" id="GO:0030313">
    <property type="term" value="C:cell envelope"/>
    <property type="evidence" value="ECO:0007669"/>
    <property type="project" value="UniProtKB-SubCell"/>
</dbReference>
<protein>
    <submittedName>
        <fullName evidence="6">Substrate-binding domain-containing protein</fullName>
    </submittedName>
</protein>
<keyword evidence="7" id="KW-1185">Reference proteome</keyword>
<sequence length="349" mass="38726">MKKKMISSAIAMLLCLSLAAGCSMDSTVQKDDKKEEKTKKEDLSEINIGASVMSLQHEFMANLVVGYKEFKEQTGVNIIITDGGNMEPDKQVTNVENYISQNVDGILCQCISVETMKDTLKHAMDKDIPVGIYPYDTTVGATTYFGYNEYEWGEKLGETASAWIKDKLDGKAKILSVTTSLEESAVERCKGWTEKINDTCGEDNLTWNTVEATSASDAIDSVESALQANPDTDVVLVYNDELGIGAYEAIKQSGLDTTNMFLGSCDGTDTVLDYVESDSVYRCTVGNDKFVSEIGFYWVENMVKIVLGMEYDDPFPIETTAITVDNVKEYRSREPKYELSPEIAEYVKE</sequence>
<proteinExistence type="inferred from homology"/>
<comment type="caution">
    <text evidence="6">The sequence shown here is derived from an EMBL/GenBank/DDBJ whole genome shotgun (WGS) entry which is preliminary data.</text>
</comment>
<dbReference type="SUPFAM" id="SSF53822">
    <property type="entry name" value="Periplasmic binding protein-like I"/>
    <property type="match status" value="1"/>
</dbReference>
<dbReference type="PANTHER" id="PTHR46847:SF1">
    <property type="entry name" value="D-ALLOSE-BINDING PERIPLASMIC PROTEIN-RELATED"/>
    <property type="match status" value="1"/>
</dbReference>
<dbReference type="Pfam" id="PF13407">
    <property type="entry name" value="Peripla_BP_4"/>
    <property type="match status" value="1"/>
</dbReference>
<dbReference type="Gene3D" id="3.40.50.2300">
    <property type="match status" value="2"/>
</dbReference>
<dbReference type="PROSITE" id="PS51257">
    <property type="entry name" value="PROKAR_LIPOPROTEIN"/>
    <property type="match status" value="1"/>
</dbReference>
<reference evidence="6 7" key="1">
    <citation type="submission" date="2019-12" db="EMBL/GenBank/DDBJ databases">
        <title>Sporaefaciens musculi gen. nov., sp. nov., a novel bacterium isolated from the caecum of an obese mouse.</title>
        <authorList>
            <person name="Rasmussen T.S."/>
            <person name="Streidl T."/>
            <person name="Hitch T.C.A."/>
            <person name="Wortmann E."/>
            <person name="Deptula P."/>
            <person name="Hansen M."/>
            <person name="Nielsen D.S."/>
            <person name="Clavel T."/>
            <person name="Vogensen F.K."/>
        </authorList>
    </citation>
    <scope>NUCLEOTIDE SEQUENCE [LARGE SCALE GENOMIC DNA]</scope>
    <source>
        <strain evidence="6 7">WCA-9-b2</strain>
    </source>
</reference>
<dbReference type="PANTHER" id="PTHR46847">
    <property type="entry name" value="D-ALLOSE-BINDING PERIPLASMIC PROTEIN-RELATED"/>
    <property type="match status" value="1"/>
</dbReference>
<dbReference type="Proteomes" id="UP000460412">
    <property type="component" value="Unassembled WGS sequence"/>
</dbReference>
<accession>A0A7X3SK96</accession>
<dbReference type="GO" id="GO:0030246">
    <property type="term" value="F:carbohydrate binding"/>
    <property type="evidence" value="ECO:0007669"/>
    <property type="project" value="UniProtKB-ARBA"/>
</dbReference>
<dbReference type="RefSeq" id="WP_159752503.1">
    <property type="nucleotide sequence ID" value="NZ_CASSPE010000360.1"/>
</dbReference>
<comment type="similarity">
    <text evidence="2">Belongs to the bacterial solute-binding protein 2 family.</text>
</comment>
<keyword evidence="3 4" id="KW-0732">Signal</keyword>
<feature type="signal peptide" evidence="4">
    <location>
        <begin position="1"/>
        <end position="19"/>
    </location>
</feature>
<organism evidence="6 7">
    <name type="scientific">Sporofaciens musculi</name>
    <dbReference type="NCBI Taxonomy" id="2681861"/>
    <lineage>
        <taxon>Bacteria</taxon>
        <taxon>Bacillati</taxon>
        <taxon>Bacillota</taxon>
        <taxon>Clostridia</taxon>
        <taxon>Lachnospirales</taxon>
        <taxon>Lachnospiraceae</taxon>
        <taxon>Sporofaciens</taxon>
    </lineage>
</organism>
<dbReference type="CDD" id="cd01536">
    <property type="entry name" value="PBP1_ABC_sugar_binding-like"/>
    <property type="match status" value="1"/>
</dbReference>
<gene>
    <name evidence="6" type="ORF">GN277_18490</name>
</gene>